<dbReference type="SUPFAM" id="SSF50978">
    <property type="entry name" value="WD40 repeat-like"/>
    <property type="match status" value="1"/>
</dbReference>
<dbReference type="EnsemblMetazoa" id="XM_003388655.3">
    <property type="protein sequence ID" value="XP_003388703.1"/>
    <property type="gene ID" value="LOC100635658"/>
</dbReference>
<dbReference type="InterPro" id="IPR036322">
    <property type="entry name" value="WD40_repeat_dom_sf"/>
</dbReference>
<dbReference type="GO" id="GO:0006914">
    <property type="term" value="P:autophagy"/>
    <property type="evidence" value="ECO:0007669"/>
    <property type="project" value="UniProtKB-KW"/>
</dbReference>
<proteinExistence type="inferred from homology"/>
<reference evidence="6" key="1">
    <citation type="journal article" date="2010" name="Nature">
        <title>The Amphimedon queenslandica genome and the evolution of animal complexity.</title>
        <authorList>
            <person name="Srivastava M."/>
            <person name="Simakov O."/>
            <person name="Chapman J."/>
            <person name="Fahey B."/>
            <person name="Gauthier M.E."/>
            <person name="Mitros T."/>
            <person name="Richards G.S."/>
            <person name="Conaco C."/>
            <person name="Dacre M."/>
            <person name="Hellsten U."/>
            <person name="Larroux C."/>
            <person name="Putnam N.H."/>
            <person name="Stanke M."/>
            <person name="Adamska M."/>
            <person name="Darling A."/>
            <person name="Degnan S.M."/>
            <person name="Oakley T.H."/>
            <person name="Plachetzki D.C."/>
            <person name="Zhai Y."/>
            <person name="Adamski M."/>
            <person name="Calcino A."/>
            <person name="Cummins S.F."/>
            <person name="Goodstein D.M."/>
            <person name="Harris C."/>
            <person name="Jackson D.J."/>
            <person name="Leys S.P."/>
            <person name="Shu S."/>
            <person name="Woodcroft B.J."/>
            <person name="Vervoort M."/>
            <person name="Kosik K.S."/>
            <person name="Manning G."/>
            <person name="Degnan B.M."/>
            <person name="Rokhsar D.S."/>
        </authorList>
    </citation>
    <scope>NUCLEOTIDE SEQUENCE [LARGE SCALE GENOMIC DNA]</scope>
</reference>
<sequence length="346" mass="38336">MSNAIAQTTSHCSNGLLYASWNQDQGCFACGMENGFRIYNTDPLKEKERQDFVDGGFGHVEMLYRCNYLALVGGGPRPKYPPNKVIIWDDLKKSQVAELEFSSDVRSVKLSRDLIVVILDDRISIFSFSKNPAEQHRIQTTPNPYGVCVLCPNNNNSLLAFPGTEIGHVSLVDLANMRRAPVDIPAHEAAVTCLAFNLQGSRLATASEKGTLIRVYDTNKHDQLLELRRGAANAHIYCIAFNHDSSFMCVSSDHGTVHVFASEDPARNKQSKMAKAGGLLPKYFSSRWSFAKFNVPDGQPCICAFGSDKKSIIAICADGSYFKYSITSKGECLRETFSKFLQMTDD</sequence>
<dbReference type="FunCoup" id="A0A1X7U8X5">
    <property type="interactions" value="877"/>
</dbReference>
<evidence type="ECO:0000313" key="5">
    <source>
        <dbReference type="EnsemblMetazoa" id="Aqu2.1.23949_001"/>
    </source>
</evidence>
<dbReference type="eggNOG" id="KOG2111">
    <property type="taxonomic scope" value="Eukaryota"/>
</dbReference>
<dbReference type="GO" id="GO:0005737">
    <property type="term" value="C:cytoplasm"/>
    <property type="evidence" value="ECO:0007669"/>
    <property type="project" value="UniProtKB-ARBA"/>
</dbReference>
<comment type="similarity">
    <text evidence="4">Belongs to the WD repeat PROPPIN family.</text>
</comment>
<keyword evidence="2" id="KW-0677">Repeat</keyword>
<dbReference type="InParanoid" id="A0A1X7U8X5"/>
<dbReference type="OMA" id="GGPQCMC"/>
<dbReference type="OrthoDB" id="1667587at2759"/>
<organism evidence="5">
    <name type="scientific">Amphimedon queenslandica</name>
    <name type="common">Sponge</name>
    <dbReference type="NCBI Taxonomy" id="400682"/>
    <lineage>
        <taxon>Eukaryota</taxon>
        <taxon>Metazoa</taxon>
        <taxon>Porifera</taxon>
        <taxon>Demospongiae</taxon>
        <taxon>Heteroscleromorpha</taxon>
        <taxon>Haplosclerida</taxon>
        <taxon>Niphatidae</taxon>
        <taxon>Amphimedon</taxon>
    </lineage>
</organism>
<dbReference type="Gene3D" id="2.130.10.10">
    <property type="entry name" value="YVTN repeat-like/Quinoprotein amine dehydrogenase"/>
    <property type="match status" value="1"/>
</dbReference>
<keyword evidence="3" id="KW-0072">Autophagy</keyword>
<evidence type="ECO:0000256" key="2">
    <source>
        <dbReference type="ARBA" id="ARBA00022737"/>
    </source>
</evidence>
<dbReference type="Proteomes" id="UP000007879">
    <property type="component" value="Unassembled WGS sequence"/>
</dbReference>
<dbReference type="EnsemblMetazoa" id="Aqu2.1.23949_001">
    <property type="protein sequence ID" value="Aqu2.1.23949_001"/>
    <property type="gene ID" value="Aqu2.1.23949"/>
</dbReference>
<name>A0A1X7U8X5_AMPQE</name>
<keyword evidence="6" id="KW-1185">Reference proteome</keyword>
<evidence type="ECO:0000256" key="1">
    <source>
        <dbReference type="ARBA" id="ARBA00022574"/>
    </source>
</evidence>
<dbReference type="InterPro" id="IPR048720">
    <property type="entry name" value="PROPPIN"/>
</dbReference>
<dbReference type="KEGG" id="aqu:100635658"/>
<gene>
    <name evidence="5" type="primary">100635658</name>
</gene>
<dbReference type="InterPro" id="IPR001680">
    <property type="entry name" value="WD40_rpt"/>
</dbReference>
<evidence type="ECO:0000256" key="3">
    <source>
        <dbReference type="ARBA" id="ARBA00023006"/>
    </source>
</evidence>
<dbReference type="STRING" id="400682.A0A1X7U8X5"/>
<accession>A0A1X7U8X5</accession>
<dbReference type="Pfam" id="PF21032">
    <property type="entry name" value="PROPPIN"/>
    <property type="match status" value="1"/>
</dbReference>
<dbReference type="InterPro" id="IPR015943">
    <property type="entry name" value="WD40/YVTN_repeat-like_dom_sf"/>
</dbReference>
<dbReference type="PANTHER" id="PTHR11227">
    <property type="entry name" value="WD-REPEAT PROTEIN INTERACTING WITH PHOSPHOINOSIDES WIPI -RELATED"/>
    <property type="match status" value="1"/>
</dbReference>
<reference evidence="5" key="2">
    <citation type="submission" date="2017-05" db="UniProtKB">
        <authorList>
            <consortium name="EnsemblMetazoa"/>
        </authorList>
    </citation>
    <scope>IDENTIFICATION</scope>
</reference>
<evidence type="ECO:0008006" key="7">
    <source>
        <dbReference type="Google" id="ProtNLM"/>
    </source>
</evidence>
<keyword evidence="1" id="KW-0853">WD repeat</keyword>
<evidence type="ECO:0000313" key="6">
    <source>
        <dbReference type="Proteomes" id="UP000007879"/>
    </source>
</evidence>
<evidence type="ECO:0000256" key="4">
    <source>
        <dbReference type="ARBA" id="ARBA00025740"/>
    </source>
</evidence>
<dbReference type="AlphaFoldDB" id="A0A1X7U8X5"/>
<dbReference type="SMART" id="SM00320">
    <property type="entry name" value="WD40"/>
    <property type="match status" value="4"/>
</dbReference>
<protein>
    <recommendedName>
        <fullName evidence="7">WD repeat domain phosphoinositide-interacting protein 3</fullName>
    </recommendedName>
</protein>